<comment type="similarity">
    <text evidence="1 2">Belongs to the arylamine N-acetyltransferase family.</text>
</comment>
<evidence type="ECO:0000256" key="2">
    <source>
        <dbReference type="RuleBase" id="RU003452"/>
    </source>
</evidence>
<proteinExistence type="inferred from homology"/>
<dbReference type="EMBL" id="WTYM01000023">
    <property type="protein sequence ID" value="MXO58357.1"/>
    <property type="molecule type" value="Genomic_DNA"/>
</dbReference>
<dbReference type="AlphaFoldDB" id="A0A6I4STI7"/>
<dbReference type="PANTHER" id="PTHR11786">
    <property type="entry name" value="N-HYDROXYARYLAMINE O-ACETYLTRANSFERASE"/>
    <property type="match status" value="1"/>
</dbReference>
<accession>A0A6I4STI7</accession>
<dbReference type="PRINTS" id="PR01543">
    <property type="entry name" value="ANATRNSFRASE"/>
</dbReference>
<protein>
    <submittedName>
        <fullName evidence="3">Arylamine N-acetyltransferase</fullName>
    </submittedName>
</protein>
<name>A0A6I4STI7_9SPHN</name>
<dbReference type="SUPFAM" id="SSF54001">
    <property type="entry name" value="Cysteine proteinases"/>
    <property type="match status" value="1"/>
</dbReference>
<comment type="caution">
    <text evidence="3">The sequence shown here is derived from an EMBL/GenBank/DDBJ whole genome shotgun (WGS) entry which is preliminary data.</text>
</comment>
<dbReference type="Gene3D" id="2.40.128.150">
    <property type="entry name" value="Cysteine proteinases"/>
    <property type="match status" value="1"/>
</dbReference>
<dbReference type="PANTHER" id="PTHR11786:SF0">
    <property type="entry name" value="ARYLAMINE N-ACETYLTRANSFERASE 4-RELATED"/>
    <property type="match status" value="1"/>
</dbReference>
<dbReference type="GO" id="GO:0016407">
    <property type="term" value="F:acetyltransferase activity"/>
    <property type="evidence" value="ECO:0007669"/>
    <property type="project" value="InterPro"/>
</dbReference>
<dbReference type="OrthoDB" id="7181050at2"/>
<dbReference type="RefSeq" id="WP_159791740.1">
    <property type="nucleotide sequence ID" value="NZ_WTYM01000023.1"/>
</dbReference>
<dbReference type="Pfam" id="PF00797">
    <property type="entry name" value="Acetyltransf_2"/>
    <property type="match status" value="1"/>
</dbReference>
<reference evidence="3 4" key="1">
    <citation type="submission" date="2019-12" db="EMBL/GenBank/DDBJ databases">
        <title>Genomic-based taxomic classification of the family Erythrobacteraceae.</title>
        <authorList>
            <person name="Xu L."/>
        </authorList>
    </citation>
    <scope>NUCLEOTIDE SEQUENCE [LARGE SCALE GENOMIC DNA]</scope>
    <source>
        <strain evidence="3 4">MCCC 1K01500</strain>
    </source>
</reference>
<evidence type="ECO:0000313" key="4">
    <source>
        <dbReference type="Proteomes" id="UP000433652"/>
    </source>
</evidence>
<sequence>MPELAEYLARIGHDGPVAADLATLQALHRAHVRAIPFEALDVQLGLVPSMEIQAILDKLVRRRRGGWCYEMNGLFGWALQQIGFPVTRLSCGVMQHVGGEERAHTHLALLVEVDGAQWLADVGFGSSLSEPLPLAVARHAHLPFAVELSQPGEGIWRYTEYERPEGFSYDFLAGPADETLLAGKCLWQSTSPDSNFVQTFVAQRRVGESRVALRGKVLSEVGPGGSSSRELADADEFVTVLRETFGIDEPRAASLWPKIEQRHVEFLAGEAA</sequence>
<dbReference type="InterPro" id="IPR038765">
    <property type="entry name" value="Papain-like_cys_pep_sf"/>
</dbReference>
<dbReference type="InterPro" id="IPR001447">
    <property type="entry name" value="Arylamine_N-AcTrfase"/>
</dbReference>
<keyword evidence="4" id="KW-1185">Reference proteome</keyword>
<keyword evidence="3" id="KW-0808">Transferase</keyword>
<dbReference type="Gene3D" id="3.30.2140.10">
    <property type="entry name" value="Arylamine N-acetyltransferase"/>
    <property type="match status" value="1"/>
</dbReference>
<evidence type="ECO:0000313" key="3">
    <source>
        <dbReference type="EMBL" id="MXO58357.1"/>
    </source>
</evidence>
<evidence type="ECO:0000256" key="1">
    <source>
        <dbReference type="ARBA" id="ARBA00006547"/>
    </source>
</evidence>
<dbReference type="Proteomes" id="UP000433652">
    <property type="component" value="Unassembled WGS sequence"/>
</dbReference>
<organism evidence="3 4">
    <name type="scientific">Croceibacterium salegens</name>
    <dbReference type="NCBI Taxonomy" id="1737568"/>
    <lineage>
        <taxon>Bacteria</taxon>
        <taxon>Pseudomonadati</taxon>
        <taxon>Pseudomonadota</taxon>
        <taxon>Alphaproteobacteria</taxon>
        <taxon>Sphingomonadales</taxon>
        <taxon>Erythrobacteraceae</taxon>
        <taxon>Croceibacterium</taxon>
    </lineage>
</organism>
<gene>
    <name evidence="3" type="ORF">GRI89_02200</name>
</gene>